<dbReference type="EMBL" id="JASCZI010242623">
    <property type="protein sequence ID" value="MED6211627.1"/>
    <property type="molecule type" value="Genomic_DNA"/>
</dbReference>
<evidence type="ECO:0000313" key="1">
    <source>
        <dbReference type="EMBL" id="MED6211627.1"/>
    </source>
</evidence>
<feature type="non-terminal residue" evidence="1">
    <location>
        <position position="61"/>
    </location>
</feature>
<dbReference type="Proteomes" id="UP001341840">
    <property type="component" value="Unassembled WGS sequence"/>
</dbReference>
<comment type="caution">
    <text evidence="1">The sequence shown here is derived from an EMBL/GenBank/DDBJ whole genome shotgun (WGS) entry which is preliminary data.</text>
</comment>
<keyword evidence="2" id="KW-1185">Reference proteome</keyword>
<sequence>MDHNKGEQQWRFNRKLQILKRRHSIIDIRIPTAWLCYNQLGSVNSHIGNYHKGHVVQTNKE</sequence>
<accession>A0ABU6YPE3</accession>
<reference evidence="1 2" key="1">
    <citation type="journal article" date="2023" name="Plants (Basel)">
        <title>Bridging the Gap: Combining Genomics and Transcriptomics Approaches to Understand Stylosanthes scabra, an Orphan Legume from the Brazilian Caatinga.</title>
        <authorList>
            <person name="Ferreira-Neto J.R.C."/>
            <person name="da Silva M.D."/>
            <person name="Binneck E."/>
            <person name="de Melo N.F."/>
            <person name="da Silva R.H."/>
            <person name="de Melo A.L.T.M."/>
            <person name="Pandolfi V."/>
            <person name="Bustamante F.O."/>
            <person name="Brasileiro-Vidal A.C."/>
            <person name="Benko-Iseppon A.M."/>
        </authorList>
    </citation>
    <scope>NUCLEOTIDE SEQUENCE [LARGE SCALE GENOMIC DNA]</scope>
    <source>
        <tissue evidence="1">Leaves</tissue>
    </source>
</reference>
<gene>
    <name evidence="1" type="ORF">PIB30_075587</name>
</gene>
<protein>
    <submittedName>
        <fullName evidence="1">Uncharacterized protein</fullName>
    </submittedName>
</protein>
<organism evidence="1 2">
    <name type="scientific">Stylosanthes scabra</name>
    <dbReference type="NCBI Taxonomy" id="79078"/>
    <lineage>
        <taxon>Eukaryota</taxon>
        <taxon>Viridiplantae</taxon>
        <taxon>Streptophyta</taxon>
        <taxon>Embryophyta</taxon>
        <taxon>Tracheophyta</taxon>
        <taxon>Spermatophyta</taxon>
        <taxon>Magnoliopsida</taxon>
        <taxon>eudicotyledons</taxon>
        <taxon>Gunneridae</taxon>
        <taxon>Pentapetalae</taxon>
        <taxon>rosids</taxon>
        <taxon>fabids</taxon>
        <taxon>Fabales</taxon>
        <taxon>Fabaceae</taxon>
        <taxon>Papilionoideae</taxon>
        <taxon>50 kb inversion clade</taxon>
        <taxon>dalbergioids sensu lato</taxon>
        <taxon>Dalbergieae</taxon>
        <taxon>Pterocarpus clade</taxon>
        <taxon>Stylosanthes</taxon>
    </lineage>
</organism>
<name>A0ABU6YPE3_9FABA</name>
<proteinExistence type="predicted"/>
<evidence type="ECO:0000313" key="2">
    <source>
        <dbReference type="Proteomes" id="UP001341840"/>
    </source>
</evidence>